<organism evidence="1 2">
    <name type="scientific">Diphasiastrum complanatum</name>
    <name type="common">Issler's clubmoss</name>
    <name type="synonym">Lycopodium complanatum</name>
    <dbReference type="NCBI Taxonomy" id="34168"/>
    <lineage>
        <taxon>Eukaryota</taxon>
        <taxon>Viridiplantae</taxon>
        <taxon>Streptophyta</taxon>
        <taxon>Embryophyta</taxon>
        <taxon>Tracheophyta</taxon>
        <taxon>Lycopodiopsida</taxon>
        <taxon>Lycopodiales</taxon>
        <taxon>Lycopodiaceae</taxon>
        <taxon>Lycopodioideae</taxon>
        <taxon>Diphasiastrum</taxon>
    </lineage>
</organism>
<comment type="caution">
    <text evidence="1">The sequence shown here is derived from an EMBL/GenBank/DDBJ whole genome shotgun (WGS) entry which is preliminary data.</text>
</comment>
<protein>
    <submittedName>
        <fullName evidence="1">Uncharacterized protein</fullName>
    </submittedName>
</protein>
<proteinExistence type="predicted"/>
<dbReference type="EMBL" id="CM055092">
    <property type="protein sequence ID" value="KAJ7567749.1"/>
    <property type="molecule type" value="Genomic_DNA"/>
</dbReference>
<dbReference type="Proteomes" id="UP001162992">
    <property type="component" value="Chromosome 1"/>
</dbReference>
<reference evidence="2" key="1">
    <citation type="journal article" date="2024" name="Proc. Natl. Acad. Sci. U.S.A.">
        <title>Extraordinary preservation of gene collinearity over three hundred million years revealed in homosporous lycophytes.</title>
        <authorList>
            <person name="Li C."/>
            <person name="Wickell D."/>
            <person name="Kuo L.Y."/>
            <person name="Chen X."/>
            <person name="Nie B."/>
            <person name="Liao X."/>
            <person name="Peng D."/>
            <person name="Ji J."/>
            <person name="Jenkins J."/>
            <person name="Williams M."/>
            <person name="Shu S."/>
            <person name="Plott C."/>
            <person name="Barry K."/>
            <person name="Rajasekar S."/>
            <person name="Grimwood J."/>
            <person name="Han X."/>
            <person name="Sun S."/>
            <person name="Hou Z."/>
            <person name="He W."/>
            <person name="Dai G."/>
            <person name="Sun C."/>
            <person name="Schmutz J."/>
            <person name="Leebens-Mack J.H."/>
            <person name="Li F.W."/>
            <person name="Wang L."/>
        </authorList>
    </citation>
    <scope>NUCLEOTIDE SEQUENCE [LARGE SCALE GENOMIC DNA]</scope>
    <source>
        <strain evidence="2">cv. PW_Plant_1</strain>
    </source>
</reference>
<evidence type="ECO:0000313" key="2">
    <source>
        <dbReference type="Proteomes" id="UP001162992"/>
    </source>
</evidence>
<keyword evidence="2" id="KW-1185">Reference proteome</keyword>
<sequence length="443" mass="49350">MPGLRAHLMPGHQILDLTAANTSSGFSCDSISIRMEGVSRFCKGIKGLACKKAFQGHAMPSQKAISADNLSVDHSMKLRNVSAAAAAGDGMSSAVQERHASHNGALLSVLPVKEKRSTYLKGNEKGGSQADWLQIGGLVGDGMLYSERFVIRCYEVGTNSRASIETIANLLQEVACNHARSVGFSTDGFATTPSMRKQRLIWVTTRMHIELDEYPAWGDTVEIDTWFQDEGRVGTRRDWVIRKVISGEVIGRATSTWVMMNQDTRRLSRITDDVRAEYMPFSTQPPRWAFPSEHNDSTKKILKLEENAQYIKTGLMPRRGDLDMNQHVNNVTYIGWMLESLPADILNTQELCSVTLEFRRECKHDDTLESMTSPELQLKDVPFHEIGSSNGAPLNGASFSVLETATILKYLHLLRLEGSGIEINRGHTQWRKKGSSRTILHNK</sequence>
<accession>A0ACC2EMJ7</accession>
<gene>
    <name evidence="1" type="ORF">O6H91_01G005200</name>
</gene>
<evidence type="ECO:0000313" key="1">
    <source>
        <dbReference type="EMBL" id="KAJ7567749.1"/>
    </source>
</evidence>
<name>A0ACC2EMJ7_DIPCM</name>